<dbReference type="InterPro" id="IPR000477">
    <property type="entry name" value="RT_dom"/>
</dbReference>
<gene>
    <name evidence="2" type="ORF">HannXRQ_Chr01g0016631</name>
</gene>
<accession>A0A251VNS2</accession>
<keyword evidence="3" id="KW-1185">Reference proteome</keyword>
<dbReference type="OMA" id="GQRINTE"/>
<dbReference type="PANTHER" id="PTHR33116">
    <property type="entry name" value="REVERSE TRANSCRIPTASE ZINC-BINDING DOMAIN-CONTAINING PROTEIN-RELATED-RELATED"/>
    <property type="match status" value="1"/>
</dbReference>
<dbReference type="PANTHER" id="PTHR33116:SF84">
    <property type="entry name" value="RNA-DIRECTED DNA POLYMERASE"/>
    <property type="match status" value="1"/>
</dbReference>
<organism evidence="2 3">
    <name type="scientific">Helianthus annuus</name>
    <name type="common">Common sunflower</name>
    <dbReference type="NCBI Taxonomy" id="4232"/>
    <lineage>
        <taxon>Eukaryota</taxon>
        <taxon>Viridiplantae</taxon>
        <taxon>Streptophyta</taxon>
        <taxon>Embryophyta</taxon>
        <taxon>Tracheophyta</taxon>
        <taxon>Spermatophyta</taxon>
        <taxon>Magnoliopsida</taxon>
        <taxon>eudicotyledons</taxon>
        <taxon>Gunneridae</taxon>
        <taxon>Pentapetalae</taxon>
        <taxon>asterids</taxon>
        <taxon>campanulids</taxon>
        <taxon>Asterales</taxon>
        <taxon>Asteraceae</taxon>
        <taxon>Asteroideae</taxon>
        <taxon>Heliantheae alliance</taxon>
        <taxon>Heliantheae</taxon>
        <taxon>Helianthus</taxon>
    </lineage>
</organism>
<protein>
    <submittedName>
        <fullName evidence="2">Putative reverse transcriptase domain, Reverse transcriptase zinc-binding domain protein</fullName>
    </submittedName>
</protein>
<evidence type="ECO:0000313" key="2">
    <source>
        <dbReference type="EMBL" id="OTG37237.1"/>
    </source>
</evidence>
<sequence length="854" mass="97916">MASNAQIFRLKVIDVITNTEGILFEGENVAKAIVAHYEKFLGSEDDIAIRPSHDLFSNKLNEADALHMVRPVTSQEVKLAMFSIGNDKAPGPDGYSAAFFKSAWDIIGVDVSNAIIDFFNTGKLLRELNNTLIVLIPKKTTPLSITDYRPIACCNVVYKCISKIVADRIKGYLNRIVSINQSAFIPGRKISDNILLTQELMHNYHRNYGPPRCAFKVDIQKAYDTVHWSFLKDVLVGFGFHSRFVHWIMTCVSTPAYSLCVNGEVHGYFKGRRGLRQGDPLSPYLFTLVMEILTCILQHASRVDSSFKFHNKCEKQRIINLCFADDLFLFARGEVQSASFIMDSLTSFTNMSGLVPSLQKSTAFFCNVSDHVREAILNVMPFEEGHLPVRYLGVPLISTRLLAKDCNVLVERMEKRIGNWKNKLLSFAGRLQLIISVLSALHVYWSSVFILPASIIKELEAKMRNFLWSQEASFHRGKAKVAWNAICVPKYEGGLGIRRVGDVNKALMASHAWSILNKKDSLWVAWIHSYRLKQCNFWTCKVVTNCSWSWRKLLQIRPFLRDHIWSKLGDGRNTSAWYDSWSPIGPLANYISPRVISNAGFMLNAKVADVHLHGLWSWPLEWRTRFPTLNQLDTIHLQPNSLDRLCWKDGDDLKEFSSSIAWHSCRSRDQDVDWVNIVWFAQCIPRHAFLMWLIMRRKLLTQDIILQWDLSRRKNMNMMCCLLCYENVDSHEHLFFECSFSSKVWIMVREKAGMANVDQKWSSIISWLKARGRSKSAAHFVSKLVVGATAYVIWQERNARLFRNQTRPPDTIRDTILKTIRYKLMGVKFRQCTNVARLRGVWGIGEDNVNDDGG</sequence>
<dbReference type="STRING" id="4232.A0A251VNS2"/>
<dbReference type="Proteomes" id="UP000215914">
    <property type="component" value="Chromosome 1"/>
</dbReference>
<dbReference type="InterPro" id="IPR026960">
    <property type="entry name" value="RVT-Znf"/>
</dbReference>
<reference evidence="3" key="1">
    <citation type="journal article" date="2017" name="Nature">
        <title>The sunflower genome provides insights into oil metabolism, flowering and Asterid evolution.</title>
        <authorList>
            <person name="Badouin H."/>
            <person name="Gouzy J."/>
            <person name="Grassa C.J."/>
            <person name="Murat F."/>
            <person name="Staton S.E."/>
            <person name="Cottret L."/>
            <person name="Lelandais-Briere C."/>
            <person name="Owens G.L."/>
            <person name="Carrere S."/>
            <person name="Mayjonade B."/>
            <person name="Legrand L."/>
            <person name="Gill N."/>
            <person name="Kane N.C."/>
            <person name="Bowers J.E."/>
            <person name="Hubner S."/>
            <person name="Bellec A."/>
            <person name="Berard A."/>
            <person name="Berges H."/>
            <person name="Blanchet N."/>
            <person name="Boniface M.C."/>
            <person name="Brunel D."/>
            <person name="Catrice O."/>
            <person name="Chaidir N."/>
            <person name="Claudel C."/>
            <person name="Donnadieu C."/>
            <person name="Faraut T."/>
            <person name="Fievet G."/>
            <person name="Helmstetter N."/>
            <person name="King M."/>
            <person name="Knapp S.J."/>
            <person name="Lai Z."/>
            <person name="Le Paslier M.C."/>
            <person name="Lippi Y."/>
            <person name="Lorenzon L."/>
            <person name="Mandel J.R."/>
            <person name="Marage G."/>
            <person name="Marchand G."/>
            <person name="Marquand E."/>
            <person name="Bret-Mestries E."/>
            <person name="Morien E."/>
            <person name="Nambeesan S."/>
            <person name="Nguyen T."/>
            <person name="Pegot-Espagnet P."/>
            <person name="Pouilly N."/>
            <person name="Raftis F."/>
            <person name="Sallet E."/>
            <person name="Schiex T."/>
            <person name="Thomas J."/>
            <person name="Vandecasteele C."/>
            <person name="Vares D."/>
            <person name="Vear F."/>
            <person name="Vautrin S."/>
            <person name="Crespi M."/>
            <person name="Mangin B."/>
            <person name="Burke J.M."/>
            <person name="Salse J."/>
            <person name="Munos S."/>
            <person name="Vincourt P."/>
            <person name="Rieseberg L.H."/>
            <person name="Langlade N.B."/>
        </authorList>
    </citation>
    <scope>NUCLEOTIDE SEQUENCE [LARGE SCALE GENOMIC DNA]</scope>
    <source>
        <strain evidence="3">cv. SF193</strain>
    </source>
</reference>
<dbReference type="Pfam" id="PF13966">
    <property type="entry name" value="zf-RVT"/>
    <property type="match status" value="1"/>
</dbReference>
<evidence type="ECO:0000259" key="1">
    <source>
        <dbReference type="PROSITE" id="PS50878"/>
    </source>
</evidence>
<dbReference type="FunCoup" id="A0A251VNS2">
    <property type="interactions" value="7"/>
</dbReference>
<evidence type="ECO:0000313" key="3">
    <source>
        <dbReference type="Proteomes" id="UP000215914"/>
    </source>
</evidence>
<name>A0A251VNS2_HELAN</name>
<keyword evidence="2" id="KW-0695">RNA-directed DNA polymerase</keyword>
<dbReference type="InterPro" id="IPR043502">
    <property type="entry name" value="DNA/RNA_pol_sf"/>
</dbReference>
<dbReference type="Pfam" id="PF00078">
    <property type="entry name" value="RVT_1"/>
    <property type="match status" value="1"/>
</dbReference>
<dbReference type="AlphaFoldDB" id="A0A251VNS2"/>
<keyword evidence="2" id="KW-0808">Transferase</keyword>
<dbReference type="PROSITE" id="PS50878">
    <property type="entry name" value="RT_POL"/>
    <property type="match status" value="1"/>
</dbReference>
<proteinExistence type="predicted"/>
<dbReference type="InParanoid" id="A0A251VNS2"/>
<feature type="domain" description="Reverse transcriptase" evidence="1">
    <location>
        <begin position="117"/>
        <end position="396"/>
    </location>
</feature>
<keyword evidence="2" id="KW-0548">Nucleotidyltransferase</keyword>
<dbReference type="SUPFAM" id="SSF56672">
    <property type="entry name" value="DNA/RNA polymerases"/>
    <property type="match status" value="1"/>
</dbReference>
<dbReference type="GO" id="GO:0003964">
    <property type="term" value="F:RNA-directed DNA polymerase activity"/>
    <property type="evidence" value="ECO:0007669"/>
    <property type="project" value="UniProtKB-KW"/>
</dbReference>
<dbReference type="EMBL" id="CM007890">
    <property type="protein sequence ID" value="OTG37237.1"/>
    <property type="molecule type" value="Genomic_DNA"/>
</dbReference>
<dbReference type="CDD" id="cd01650">
    <property type="entry name" value="RT_nLTR_like"/>
    <property type="match status" value="1"/>
</dbReference>